<dbReference type="RefSeq" id="WP_188570428.1">
    <property type="nucleotide sequence ID" value="NZ_BMFW01000003.1"/>
</dbReference>
<dbReference type="EMBL" id="BMFW01000003">
    <property type="protein sequence ID" value="GGH91661.1"/>
    <property type="molecule type" value="Genomic_DNA"/>
</dbReference>
<dbReference type="Proteomes" id="UP000643279">
    <property type="component" value="Unassembled WGS sequence"/>
</dbReference>
<sequence>MHERDSAEVQRRLDMLGPFLRRLGEQTLGAYERGGVLSAFQDSEFPVADARFIRHGDTLAYHPRGAVYFRIDRAGDLALAGQEQGASLIDSLIPYVRLGRLEDVQGSWSDEAPTEPFPPPRLLLDVESSELFIASVSRGAASRTIFVPLELYLSERARLFTDAFHAAG</sequence>
<proteinExistence type="predicted"/>
<evidence type="ECO:0000313" key="2">
    <source>
        <dbReference type="Proteomes" id="UP000643279"/>
    </source>
</evidence>
<protein>
    <submittedName>
        <fullName evidence="1">Uncharacterized protein</fullName>
    </submittedName>
</protein>
<accession>A0ABQ2ALS5</accession>
<organism evidence="1 2">
    <name type="scientific">Arthrobacter liuii</name>
    <dbReference type="NCBI Taxonomy" id="1476996"/>
    <lineage>
        <taxon>Bacteria</taxon>
        <taxon>Bacillati</taxon>
        <taxon>Actinomycetota</taxon>
        <taxon>Actinomycetes</taxon>
        <taxon>Micrococcales</taxon>
        <taxon>Micrococcaceae</taxon>
        <taxon>Arthrobacter</taxon>
    </lineage>
</organism>
<comment type="caution">
    <text evidence="1">The sequence shown here is derived from an EMBL/GenBank/DDBJ whole genome shotgun (WGS) entry which is preliminary data.</text>
</comment>
<gene>
    <name evidence="1" type="ORF">GCM10007170_08340</name>
</gene>
<reference evidence="2" key="1">
    <citation type="journal article" date="2019" name="Int. J. Syst. Evol. Microbiol.">
        <title>The Global Catalogue of Microorganisms (GCM) 10K type strain sequencing project: providing services to taxonomists for standard genome sequencing and annotation.</title>
        <authorList>
            <consortium name="The Broad Institute Genomics Platform"/>
            <consortium name="The Broad Institute Genome Sequencing Center for Infectious Disease"/>
            <person name="Wu L."/>
            <person name="Ma J."/>
        </authorList>
    </citation>
    <scope>NUCLEOTIDE SEQUENCE [LARGE SCALE GENOMIC DNA]</scope>
    <source>
        <strain evidence="2">CGMCC 1.12778</strain>
    </source>
</reference>
<evidence type="ECO:0000313" key="1">
    <source>
        <dbReference type="EMBL" id="GGH91661.1"/>
    </source>
</evidence>
<keyword evidence="2" id="KW-1185">Reference proteome</keyword>
<name>A0ABQ2ALS5_9MICC</name>